<dbReference type="GO" id="GO:0046872">
    <property type="term" value="F:metal ion binding"/>
    <property type="evidence" value="ECO:0007669"/>
    <property type="project" value="UniProtKB-KW"/>
</dbReference>
<evidence type="ECO:0000256" key="14">
    <source>
        <dbReference type="ARBA" id="ARBA00022989"/>
    </source>
</evidence>
<keyword evidence="7 20" id="KW-0813">Transport</keyword>
<comment type="cofactor">
    <cofactor evidence="20">
        <name>[2Fe-2S] cluster</name>
        <dbReference type="ChEBI" id="CHEBI:190135"/>
    </cofactor>
    <text evidence="20">Binds 1 [2Fe-2S] cluster per subunit.</text>
</comment>
<dbReference type="GO" id="GO:0005886">
    <property type="term" value="C:plasma membrane"/>
    <property type="evidence" value="ECO:0007669"/>
    <property type="project" value="UniProtKB-SubCell"/>
</dbReference>
<dbReference type="InterPro" id="IPR036922">
    <property type="entry name" value="Rieske_2Fe-2S_sf"/>
</dbReference>
<evidence type="ECO:0000313" key="24">
    <source>
        <dbReference type="EMBL" id="RZO77522.1"/>
    </source>
</evidence>
<evidence type="ECO:0000256" key="6">
    <source>
        <dbReference type="ARBA" id="ARBA00019816"/>
    </source>
</evidence>
<evidence type="ECO:0000256" key="10">
    <source>
        <dbReference type="ARBA" id="ARBA00022714"/>
    </source>
</evidence>
<keyword evidence="11" id="KW-0479">Metal-binding</keyword>
<dbReference type="Pfam" id="PF10399">
    <property type="entry name" value="UCR_Fe-S_N"/>
    <property type="match status" value="1"/>
</dbReference>
<dbReference type="Pfam" id="PF00355">
    <property type="entry name" value="Rieske"/>
    <property type="match status" value="1"/>
</dbReference>
<dbReference type="InterPro" id="IPR019470">
    <property type="entry name" value="Ubiq_cytC_Rdtase_Fe-S_su_TAT"/>
</dbReference>
<organism evidence="24 25">
    <name type="scientific">OM182 bacterium</name>
    <dbReference type="NCBI Taxonomy" id="2510334"/>
    <lineage>
        <taxon>Bacteria</taxon>
        <taxon>Pseudomonadati</taxon>
        <taxon>Pseudomonadota</taxon>
        <taxon>Gammaproteobacteria</taxon>
        <taxon>OMG group</taxon>
        <taxon>OM182 clade</taxon>
    </lineage>
</organism>
<dbReference type="InterPro" id="IPR005805">
    <property type="entry name" value="Rieske_Fe-S_prot_C"/>
</dbReference>
<dbReference type="GO" id="GO:0016491">
    <property type="term" value="F:oxidoreductase activity"/>
    <property type="evidence" value="ECO:0007669"/>
    <property type="project" value="UniProtKB-KW"/>
</dbReference>
<dbReference type="GO" id="GO:0051537">
    <property type="term" value="F:2 iron, 2 sulfur cluster binding"/>
    <property type="evidence" value="ECO:0007669"/>
    <property type="project" value="UniProtKB-KW"/>
</dbReference>
<keyword evidence="8" id="KW-1003">Cell membrane</keyword>
<keyword evidence="10" id="KW-0001">2Fe-2S</keyword>
<feature type="region of interest" description="Disordered" evidence="22">
    <location>
        <begin position="90"/>
        <end position="110"/>
    </location>
</feature>
<comment type="catalytic activity">
    <reaction evidence="19 20">
        <text>a quinol + 2 Fe(III)-[cytochrome c](out) = a quinone + 2 Fe(II)-[cytochrome c](out) + 2 H(+)(out)</text>
        <dbReference type="Rhea" id="RHEA:11484"/>
        <dbReference type="Rhea" id="RHEA-COMP:10350"/>
        <dbReference type="Rhea" id="RHEA-COMP:14399"/>
        <dbReference type="ChEBI" id="CHEBI:15378"/>
        <dbReference type="ChEBI" id="CHEBI:24646"/>
        <dbReference type="ChEBI" id="CHEBI:29033"/>
        <dbReference type="ChEBI" id="CHEBI:29034"/>
        <dbReference type="ChEBI" id="CHEBI:132124"/>
        <dbReference type="EC" id="7.1.1.8"/>
    </reaction>
</comment>
<protein>
    <recommendedName>
        <fullName evidence="6 20">Ubiquinol-cytochrome c reductase iron-sulfur subunit</fullName>
        <ecNumber evidence="5 20">7.1.1.8</ecNumber>
    </recommendedName>
</protein>
<evidence type="ECO:0000256" key="7">
    <source>
        <dbReference type="ARBA" id="ARBA00022448"/>
    </source>
</evidence>
<sequence length="199" mass="21574">MSKDGANTSRRKFLIGANIVVGSAGVVGLAVPFLSSWNPSARALAAGAPIKVDVSKLEAGEILGPIPAWRDKPIFVIKRSEEMLKKLNSQNARLADPNSERQQQPEYAKNDTRSIKRDVIVLVGLCTHLSCSPKFRPAVQPETFDPEWLGGFYCPCHGSKFDLAGRVYAGVPAPSNMEVPPHFFESDSVVVIGEDEGKV</sequence>
<comment type="function">
    <text evidence="1">Component of the ubiquinol-cytochrome c reductase complex (complex III or cytochrome b-c1 complex), which is a respiratory chain that generates an electrochemical potential coupled to ATP synthesis.</text>
</comment>
<feature type="domain" description="Rieske" evidence="23">
    <location>
        <begin position="89"/>
        <end position="191"/>
    </location>
</feature>
<evidence type="ECO:0000256" key="12">
    <source>
        <dbReference type="ARBA" id="ARBA00022967"/>
    </source>
</evidence>
<dbReference type="PROSITE" id="PS51318">
    <property type="entry name" value="TAT"/>
    <property type="match status" value="1"/>
</dbReference>
<proteinExistence type="inferred from homology"/>
<dbReference type="SUPFAM" id="SSF50022">
    <property type="entry name" value="ISP domain"/>
    <property type="match status" value="1"/>
</dbReference>
<dbReference type="PANTHER" id="PTHR10134">
    <property type="entry name" value="CYTOCHROME B-C1 COMPLEX SUBUNIT RIESKE, MITOCHONDRIAL"/>
    <property type="match status" value="1"/>
</dbReference>
<keyword evidence="12" id="KW-1278">Translocase</keyword>
<dbReference type="InterPro" id="IPR014349">
    <property type="entry name" value="Rieske_Fe-S_prot"/>
</dbReference>
<comment type="similarity">
    <text evidence="3">Belongs to the Rieske iron-sulfur protein family.</text>
</comment>
<evidence type="ECO:0000256" key="18">
    <source>
        <dbReference type="ARBA" id="ARBA00023157"/>
    </source>
</evidence>
<feature type="transmembrane region" description="Helical" evidence="20">
    <location>
        <begin position="12"/>
        <end position="34"/>
    </location>
</feature>
<dbReference type="AlphaFoldDB" id="A0A520S4W3"/>
<evidence type="ECO:0000256" key="17">
    <source>
        <dbReference type="ARBA" id="ARBA00023136"/>
    </source>
</evidence>
<keyword evidence="24" id="KW-0560">Oxidoreductase</keyword>
<dbReference type="GO" id="GO:0008121">
    <property type="term" value="F:quinol-cytochrome-c reductase activity"/>
    <property type="evidence" value="ECO:0007669"/>
    <property type="project" value="UniProtKB-EC"/>
</dbReference>
<gene>
    <name evidence="24" type="primary">petA</name>
    <name evidence="24" type="ORF">EVA68_01345</name>
</gene>
<evidence type="ECO:0000256" key="3">
    <source>
        <dbReference type="ARBA" id="ARBA00010651"/>
    </source>
</evidence>
<evidence type="ECO:0000256" key="20">
    <source>
        <dbReference type="RuleBase" id="RU004494"/>
    </source>
</evidence>
<dbReference type="InterPro" id="IPR006311">
    <property type="entry name" value="TAT_signal"/>
</dbReference>
<evidence type="ECO:0000259" key="23">
    <source>
        <dbReference type="PROSITE" id="PS51296"/>
    </source>
</evidence>
<keyword evidence="15" id="KW-0408">Iron</keyword>
<evidence type="ECO:0000256" key="9">
    <source>
        <dbReference type="ARBA" id="ARBA00022692"/>
    </source>
</evidence>
<dbReference type="CDD" id="cd03470">
    <property type="entry name" value="Rieske_cytochrome_bc1"/>
    <property type="match status" value="1"/>
</dbReference>
<keyword evidence="9 20" id="KW-0812">Transmembrane</keyword>
<keyword evidence="16" id="KW-0411">Iron-sulfur</keyword>
<evidence type="ECO:0000256" key="21">
    <source>
        <dbReference type="RuleBase" id="RU004497"/>
    </source>
</evidence>
<evidence type="ECO:0000256" key="16">
    <source>
        <dbReference type="ARBA" id="ARBA00023014"/>
    </source>
</evidence>
<dbReference type="InterPro" id="IPR017941">
    <property type="entry name" value="Rieske_2Fe-2S"/>
</dbReference>
<keyword evidence="18" id="KW-1015">Disulfide bond</keyword>
<evidence type="ECO:0000256" key="22">
    <source>
        <dbReference type="SAM" id="MobiDB-lite"/>
    </source>
</evidence>
<keyword evidence="17 20" id="KW-0472">Membrane</keyword>
<evidence type="ECO:0000256" key="1">
    <source>
        <dbReference type="ARBA" id="ARBA00002444"/>
    </source>
</evidence>
<evidence type="ECO:0000256" key="8">
    <source>
        <dbReference type="ARBA" id="ARBA00022475"/>
    </source>
</evidence>
<dbReference type="Proteomes" id="UP000316199">
    <property type="component" value="Unassembled WGS sequence"/>
</dbReference>
<dbReference type="Gene3D" id="1.20.5.510">
    <property type="entry name" value="Single helix bin"/>
    <property type="match status" value="1"/>
</dbReference>
<comment type="miscellaneous">
    <text evidence="20">The Rieske protein is a high potential 2Fe-2S protein.</text>
</comment>
<evidence type="ECO:0000256" key="2">
    <source>
        <dbReference type="ARBA" id="ARBA00004162"/>
    </source>
</evidence>
<evidence type="ECO:0000256" key="11">
    <source>
        <dbReference type="ARBA" id="ARBA00022723"/>
    </source>
</evidence>
<keyword evidence="14 20" id="KW-1133">Transmembrane helix</keyword>
<name>A0A520S4W3_9GAMM</name>
<evidence type="ECO:0000256" key="13">
    <source>
        <dbReference type="ARBA" id="ARBA00022982"/>
    </source>
</evidence>
<dbReference type="EMBL" id="SHAG01000002">
    <property type="protein sequence ID" value="RZO77522.1"/>
    <property type="molecule type" value="Genomic_DNA"/>
</dbReference>
<dbReference type="PRINTS" id="PR00162">
    <property type="entry name" value="RIESKE"/>
</dbReference>
<keyword evidence="13 20" id="KW-0249">Electron transport</keyword>
<evidence type="ECO:0000256" key="15">
    <source>
        <dbReference type="ARBA" id="ARBA00023004"/>
    </source>
</evidence>
<dbReference type="InterPro" id="IPR006317">
    <property type="entry name" value="Ubiquinol_cyt_c_Rdtase_Fe-S-su"/>
</dbReference>
<comment type="subcellular location">
    <subcellularLocation>
        <location evidence="2">Cell membrane</location>
        <topology evidence="2">Single-pass membrane protein</topology>
    </subcellularLocation>
</comment>
<dbReference type="NCBIfam" id="TIGR01416">
    <property type="entry name" value="Rieske_proteo"/>
    <property type="match status" value="1"/>
</dbReference>
<comment type="caution">
    <text evidence="24">The sequence shown here is derived from an EMBL/GenBank/DDBJ whole genome shotgun (WGS) entry which is preliminary data.</text>
</comment>
<reference evidence="24 25" key="1">
    <citation type="submission" date="2019-02" db="EMBL/GenBank/DDBJ databases">
        <title>Prokaryotic population dynamics and viral predation in marine succession experiment using metagenomics: the confinement effect.</title>
        <authorList>
            <person name="Haro-Moreno J.M."/>
            <person name="Rodriguez-Valera F."/>
            <person name="Lopez-Perez M."/>
        </authorList>
    </citation>
    <scope>NUCLEOTIDE SEQUENCE [LARGE SCALE GENOMIC DNA]</scope>
    <source>
        <strain evidence="24">MED-G157</strain>
    </source>
</reference>
<comment type="subunit">
    <text evidence="4 21">The main subunits of complex b-c1 are: cytochrome b, cytochrome c1 and the Rieske protein.</text>
</comment>
<evidence type="ECO:0000256" key="19">
    <source>
        <dbReference type="ARBA" id="ARBA00029351"/>
    </source>
</evidence>
<evidence type="ECO:0000313" key="25">
    <source>
        <dbReference type="Proteomes" id="UP000316199"/>
    </source>
</evidence>
<accession>A0A520S4W3</accession>
<evidence type="ECO:0000256" key="5">
    <source>
        <dbReference type="ARBA" id="ARBA00012951"/>
    </source>
</evidence>
<dbReference type="EC" id="7.1.1.8" evidence="5 20"/>
<evidence type="ECO:0000256" key="4">
    <source>
        <dbReference type="ARBA" id="ARBA00011649"/>
    </source>
</evidence>
<dbReference type="PROSITE" id="PS51296">
    <property type="entry name" value="RIESKE"/>
    <property type="match status" value="1"/>
</dbReference>
<dbReference type="Gene3D" id="2.102.10.10">
    <property type="entry name" value="Rieske [2Fe-2S] iron-sulphur domain"/>
    <property type="match status" value="1"/>
</dbReference>